<sequence length="17" mass="1942">MNGCHGGEVVVYEYEKK</sequence>
<evidence type="ECO:0000313" key="2">
    <source>
        <dbReference type="Proteomes" id="UP000265520"/>
    </source>
</evidence>
<organism evidence="1 2">
    <name type="scientific">Trifolium medium</name>
    <dbReference type="NCBI Taxonomy" id="97028"/>
    <lineage>
        <taxon>Eukaryota</taxon>
        <taxon>Viridiplantae</taxon>
        <taxon>Streptophyta</taxon>
        <taxon>Embryophyta</taxon>
        <taxon>Tracheophyta</taxon>
        <taxon>Spermatophyta</taxon>
        <taxon>Magnoliopsida</taxon>
        <taxon>eudicotyledons</taxon>
        <taxon>Gunneridae</taxon>
        <taxon>Pentapetalae</taxon>
        <taxon>rosids</taxon>
        <taxon>fabids</taxon>
        <taxon>Fabales</taxon>
        <taxon>Fabaceae</taxon>
        <taxon>Papilionoideae</taxon>
        <taxon>50 kb inversion clade</taxon>
        <taxon>NPAAA clade</taxon>
        <taxon>Hologalegina</taxon>
        <taxon>IRL clade</taxon>
        <taxon>Trifolieae</taxon>
        <taxon>Trifolium</taxon>
    </lineage>
</organism>
<dbReference type="AlphaFoldDB" id="A0A392SH67"/>
<reference evidence="1 2" key="1">
    <citation type="journal article" date="2018" name="Front. Plant Sci.">
        <title>Red Clover (Trifolium pratense) and Zigzag Clover (T. medium) - A Picture of Genomic Similarities and Differences.</title>
        <authorList>
            <person name="Dluhosova J."/>
            <person name="Istvanek J."/>
            <person name="Nedelnik J."/>
            <person name="Repkova J."/>
        </authorList>
    </citation>
    <scope>NUCLEOTIDE SEQUENCE [LARGE SCALE GENOMIC DNA]</scope>
    <source>
        <strain evidence="2">cv. 10/8</strain>
        <tissue evidence="1">Leaf</tissue>
    </source>
</reference>
<proteinExistence type="predicted"/>
<evidence type="ECO:0000313" key="1">
    <source>
        <dbReference type="EMBL" id="MCI47285.1"/>
    </source>
</evidence>
<name>A0A392SH67_9FABA</name>
<dbReference type="Proteomes" id="UP000265520">
    <property type="component" value="Unassembled WGS sequence"/>
</dbReference>
<comment type="caution">
    <text evidence="1">The sequence shown here is derived from an EMBL/GenBank/DDBJ whole genome shotgun (WGS) entry which is preliminary data.</text>
</comment>
<keyword evidence="2" id="KW-1185">Reference proteome</keyword>
<protein>
    <submittedName>
        <fullName evidence="1">Uncharacterized protein</fullName>
    </submittedName>
</protein>
<accession>A0A392SH67</accession>
<feature type="non-terminal residue" evidence="1">
    <location>
        <position position="17"/>
    </location>
</feature>
<dbReference type="EMBL" id="LXQA010370182">
    <property type="protein sequence ID" value="MCI47285.1"/>
    <property type="molecule type" value="Genomic_DNA"/>
</dbReference>